<name>A0A9X9S4W1_METOG</name>
<evidence type="ECO:0000256" key="2">
    <source>
        <dbReference type="ARBA" id="ARBA00022803"/>
    </source>
</evidence>
<dbReference type="EMBL" id="CP113361">
    <property type="protein sequence ID" value="WAI00950.1"/>
    <property type="molecule type" value="Genomic_DNA"/>
</dbReference>
<dbReference type="RefSeq" id="WP_268186156.1">
    <property type="nucleotide sequence ID" value="NZ_CP113361.1"/>
</dbReference>
<evidence type="ECO:0000313" key="3">
    <source>
        <dbReference type="EMBL" id="WAI00950.1"/>
    </source>
</evidence>
<dbReference type="PANTHER" id="PTHR44943:SF8">
    <property type="entry name" value="TPR REPEAT-CONTAINING PROTEIN MJ0263"/>
    <property type="match status" value="1"/>
</dbReference>
<dbReference type="InterPro" id="IPR011990">
    <property type="entry name" value="TPR-like_helical_dom_sf"/>
</dbReference>
<dbReference type="InterPro" id="IPR051685">
    <property type="entry name" value="Ycf3/AcsC/BcsC/TPR_MFPF"/>
</dbReference>
<protein>
    <submittedName>
        <fullName evidence="3">Tetratricopeptide repeat protein</fullName>
    </submittedName>
</protein>
<gene>
    <name evidence="3" type="ORF">OU421_11095</name>
</gene>
<sequence>MDFNTAPIRDFLWESYGIYTTTEFLKSVQDCSQNEKKERFINHSLDNLLLYRVKHDPGFHLFVRDKVHSDFLLQERVCHIVLYLFGETSKLFSFKGEVLAPKGLTEIMMRAEKEGKNPLEEALVFSQESSEIQHYMAERAIQERDAKVKYLQARLEEAVEHMDNELEMIAIRQQMLDHGTGKYFGHVLAADDLLFPAAGLTENIQHAANSFVFSNLKFRGLYLPDSKNKAQDAFLHTCIPWIMPYESLLENVIFGKSTSTAGDEWKNVLDLWKFEADVSTIATYEWFLTLSSQEKISFLNGDYHFQLRDDLLQMMAKSDTESFDVMTFRMNHLFRANYFEHAAKMGEFLFKAQKKGNNKYFIASSIATYYREYEDYHNAMKWYGIAKKLTKKLDPASKIHKEFIEWKNCAEMGYYIHGSEHFRKEIDHIIRDSQKLPVLLRSVVVYNIAEACRRTGHYNMEYDHLTDFIDLADPNEPQFAESFEAALQRIGMYNQLPSADYTKIREYDNSQIEKVYHRRCRASSLSFQYEDGMHWIDCLIKLNPQAYQYQEKAVLYRHIGENDKAISFYRIAAEKATDNRNKSFCLISIALLEAKKSGSVNANIQDMITSALSSLPNMGKMDAEPDVYAILNPIIYEIVGWSDTSLKYQFLDALVRSYQKGGLTDNICLSIGTVFFSHSLCSDAREWFERALSSADLESEEARIMSLIADTFFAEGNSETAGKWFKQAHQKNSESAECLAGVARCHTALMEYDLAEGAIRQARLIDPNNTDYRKMEEEIKTLASHVISLKRIESVEVKKIFRTGDWLLFSVFNAQERDEYDIGPVVIQYGKGVEKMLYDVILRPIRETMRRNTSYIMPDGGVKKELWNGSKSIARLPPSLKSVFGKREKSLALGQWEHLMKDIGKAKTNPVASCFGKMLAENGFDESKLNKIGRLCSDLSYERNGAAHISFYTREEVQEKRGEMVTIINAIIGLVPQRVGNDSS</sequence>
<reference evidence="3" key="1">
    <citation type="submission" date="2022-11" db="EMBL/GenBank/DDBJ databases">
        <title>Complete genome sequence of Methanogenium organophilum DSM 3596.</title>
        <authorList>
            <person name="Chen S.-C."/>
            <person name="Lai S.-J."/>
            <person name="You Y.-T."/>
        </authorList>
    </citation>
    <scope>NUCLEOTIDE SEQUENCE</scope>
    <source>
        <strain evidence="3">DSM 3596</strain>
    </source>
</reference>
<proteinExistence type="predicted"/>
<dbReference type="Gene3D" id="1.25.40.10">
    <property type="entry name" value="Tetratricopeptide repeat domain"/>
    <property type="match status" value="1"/>
</dbReference>
<dbReference type="KEGG" id="mou:OU421_11095"/>
<keyword evidence="2" id="KW-0802">TPR repeat</keyword>
<dbReference type="Pfam" id="PF14559">
    <property type="entry name" value="TPR_19"/>
    <property type="match status" value="1"/>
</dbReference>
<dbReference type="GeneID" id="76835655"/>
<dbReference type="PANTHER" id="PTHR44943">
    <property type="entry name" value="CELLULOSE SYNTHASE OPERON PROTEIN C"/>
    <property type="match status" value="1"/>
</dbReference>
<dbReference type="SUPFAM" id="SSF48452">
    <property type="entry name" value="TPR-like"/>
    <property type="match status" value="2"/>
</dbReference>
<evidence type="ECO:0000313" key="4">
    <source>
        <dbReference type="Proteomes" id="UP001163096"/>
    </source>
</evidence>
<accession>A0A9X9S4W1</accession>
<keyword evidence="4" id="KW-1185">Reference proteome</keyword>
<dbReference type="SMART" id="SM00028">
    <property type="entry name" value="TPR"/>
    <property type="match status" value="4"/>
</dbReference>
<evidence type="ECO:0000256" key="1">
    <source>
        <dbReference type="ARBA" id="ARBA00022737"/>
    </source>
</evidence>
<dbReference type="InterPro" id="IPR019734">
    <property type="entry name" value="TPR_rpt"/>
</dbReference>
<organism evidence="3 4">
    <name type="scientific">Methanogenium organophilum</name>
    <dbReference type="NCBI Taxonomy" id="2199"/>
    <lineage>
        <taxon>Archaea</taxon>
        <taxon>Methanobacteriati</taxon>
        <taxon>Methanobacteriota</taxon>
        <taxon>Stenosarchaea group</taxon>
        <taxon>Methanomicrobia</taxon>
        <taxon>Methanomicrobiales</taxon>
        <taxon>Methanomicrobiaceae</taxon>
        <taxon>Methanogenium</taxon>
    </lineage>
</organism>
<dbReference type="AlphaFoldDB" id="A0A9X9S4W1"/>
<keyword evidence="1" id="KW-0677">Repeat</keyword>
<dbReference type="Proteomes" id="UP001163096">
    <property type="component" value="Chromosome"/>
</dbReference>